<gene>
    <name evidence="1" type="ORF">RHGRI_011146</name>
</gene>
<comment type="caution">
    <text evidence="1">The sequence shown here is derived from an EMBL/GenBank/DDBJ whole genome shotgun (WGS) entry which is preliminary data.</text>
</comment>
<dbReference type="EMBL" id="JACTNZ010000004">
    <property type="protein sequence ID" value="KAG5553176.1"/>
    <property type="molecule type" value="Genomic_DNA"/>
</dbReference>
<sequence>MNTITAIDRQMPKIFMGPLRSQDPRRTPLVGDVLQTRTCCCLRRRTRYAALTGSVTTLPSRRSAPRVTAPALLLSDGRWPRAALAAIPCITLWLASQTSSRVNGHNFDCTYNCPSRECAFRVPLPLMRGDSPYQNYAFLLHDLASLVDISPIGFDLSCMRRRGEKIRASNQRSAVQQRIRDLANQLEPTRKQVADL</sequence>
<keyword evidence="2" id="KW-1185">Reference proteome</keyword>
<dbReference type="AlphaFoldDB" id="A0AAV6KKT3"/>
<evidence type="ECO:0000313" key="2">
    <source>
        <dbReference type="Proteomes" id="UP000823749"/>
    </source>
</evidence>
<proteinExistence type="predicted"/>
<reference evidence="1" key="1">
    <citation type="submission" date="2020-08" db="EMBL/GenBank/DDBJ databases">
        <title>Plant Genome Project.</title>
        <authorList>
            <person name="Zhang R.-G."/>
        </authorList>
    </citation>
    <scope>NUCLEOTIDE SEQUENCE</scope>
    <source>
        <strain evidence="1">WSP0</strain>
        <tissue evidence="1">Leaf</tissue>
    </source>
</reference>
<name>A0AAV6KKT3_9ERIC</name>
<protein>
    <submittedName>
        <fullName evidence="1">Uncharacterized protein</fullName>
    </submittedName>
</protein>
<evidence type="ECO:0000313" key="1">
    <source>
        <dbReference type="EMBL" id="KAG5553176.1"/>
    </source>
</evidence>
<organism evidence="1 2">
    <name type="scientific">Rhododendron griersonianum</name>
    <dbReference type="NCBI Taxonomy" id="479676"/>
    <lineage>
        <taxon>Eukaryota</taxon>
        <taxon>Viridiplantae</taxon>
        <taxon>Streptophyta</taxon>
        <taxon>Embryophyta</taxon>
        <taxon>Tracheophyta</taxon>
        <taxon>Spermatophyta</taxon>
        <taxon>Magnoliopsida</taxon>
        <taxon>eudicotyledons</taxon>
        <taxon>Gunneridae</taxon>
        <taxon>Pentapetalae</taxon>
        <taxon>asterids</taxon>
        <taxon>Ericales</taxon>
        <taxon>Ericaceae</taxon>
        <taxon>Ericoideae</taxon>
        <taxon>Rhodoreae</taxon>
        <taxon>Rhododendron</taxon>
    </lineage>
</organism>
<dbReference type="Proteomes" id="UP000823749">
    <property type="component" value="Chromosome 4"/>
</dbReference>
<accession>A0AAV6KKT3</accession>